<dbReference type="RefSeq" id="WP_054584414.1">
    <property type="nucleotide sequence ID" value="NZ_LGUC01000001.1"/>
</dbReference>
<organism evidence="2 3">
    <name type="scientific">Halolamina pelagica</name>
    <dbReference type="NCBI Taxonomy" id="699431"/>
    <lineage>
        <taxon>Archaea</taxon>
        <taxon>Methanobacteriati</taxon>
        <taxon>Methanobacteriota</taxon>
        <taxon>Stenosarchaea group</taxon>
        <taxon>Halobacteria</taxon>
        <taxon>Halobacteriales</taxon>
        <taxon>Haloferacaceae</taxon>
    </lineage>
</organism>
<proteinExistence type="predicted"/>
<dbReference type="AlphaFoldDB" id="A0A0P7GD76"/>
<reference evidence="3" key="1">
    <citation type="submission" date="2013-11" db="EMBL/GenBank/DDBJ databases">
        <authorList>
            <person name="Hoang H.T."/>
            <person name="Killian M.L."/>
            <person name="Madson D.M."/>
            <person name="Arruda P.H.E."/>
            <person name="Sun D."/>
            <person name="Schwartz K.J."/>
            <person name="Yoon K."/>
        </authorList>
    </citation>
    <scope>NUCLEOTIDE SEQUENCE [LARGE SCALE GENOMIC DNA]</scope>
    <source>
        <strain evidence="3">CDK2</strain>
    </source>
</reference>
<keyword evidence="1" id="KW-0472">Membrane</keyword>
<evidence type="ECO:0000313" key="2">
    <source>
        <dbReference type="EMBL" id="KPN32028.1"/>
    </source>
</evidence>
<protein>
    <recommendedName>
        <fullName evidence="4">Tripartite tricarboxylate transporter TctB family protein</fullName>
    </recommendedName>
</protein>
<dbReference type="STRING" id="699431.SY89_02785"/>
<dbReference type="EMBL" id="LGUC01000001">
    <property type="protein sequence ID" value="KPN32028.1"/>
    <property type="molecule type" value="Genomic_DNA"/>
</dbReference>
<keyword evidence="3" id="KW-1185">Reference proteome</keyword>
<dbReference type="OrthoDB" id="205278at2157"/>
<name>A0A0P7GD76_9EURY</name>
<gene>
    <name evidence="2" type="ORF">SY89_02785</name>
</gene>
<feature type="transmembrane region" description="Helical" evidence="1">
    <location>
        <begin position="41"/>
        <end position="70"/>
    </location>
</feature>
<comment type="caution">
    <text evidence="2">The sequence shown here is derived from an EMBL/GenBank/DDBJ whole genome shotgun (WGS) entry which is preliminary data.</text>
</comment>
<feature type="transmembrane region" description="Helical" evidence="1">
    <location>
        <begin position="6"/>
        <end position="29"/>
    </location>
</feature>
<evidence type="ECO:0000256" key="1">
    <source>
        <dbReference type="SAM" id="Phobius"/>
    </source>
</evidence>
<accession>A0A0P7GD76</accession>
<evidence type="ECO:0008006" key="4">
    <source>
        <dbReference type="Google" id="ProtNLM"/>
    </source>
</evidence>
<sequence>MAILDGLIVGVVSLLVGALAIHIGAKLVLQKEPAFGNAVTAAAVGALVYALFGFISAIPAIGPVLLLLLWIGVVNWRYPGGWLRAAGIGFAAWLAAIVLLWILSVANLVEVSALGIPGV</sequence>
<feature type="transmembrane region" description="Helical" evidence="1">
    <location>
        <begin position="82"/>
        <end position="103"/>
    </location>
</feature>
<dbReference type="Proteomes" id="UP000050535">
    <property type="component" value="Unassembled WGS sequence"/>
</dbReference>
<keyword evidence="1" id="KW-1133">Transmembrane helix</keyword>
<evidence type="ECO:0000313" key="3">
    <source>
        <dbReference type="Proteomes" id="UP000050535"/>
    </source>
</evidence>
<keyword evidence="1" id="KW-0812">Transmembrane</keyword>